<dbReference type="InterPro" id="IPR002121">
    <property type="entry name" value="HRDC_dom"/>
</dbReference>
<dbReference type="PANTHER" id="PTHR47649:SF1">
    <property type="entry name" value="RIBONUCLEASE D"/>
    <property type="match status" value="1"/>
</dbReference>
<dbReference type="Proteomes" id="UP000031666">
    <property type="component" value="Unassembled WGS sequence"/>
</dbReference>
<keyword evidence="4 6" id="KW-0378">Hydrolase</keyword>
<evidence type="ECO:0000256" key="2">
    <source>
        <dbReference type="ARBA" id="ARBA00022694"/>
    </source>
</evidence>
<dbReference type="Pfam" id="PF01612">
    <property type="entry name" value="DNA_pol_A_exo1"/>
    <property type="match status" value="1"/>
</dbReference>
<keyword evidence="1 6" id="KW-0963">Cytoplasm</keyword>
<dbReference type="GO" id="GO:0033890">
    <property type="term" value="F:ribonuclease D activity"/>
    <property type="evidence" value="ECO:0007669"/>
    <property type="project" value="UniProtKB-UniRule"/>
</dbReference>
<keyword evidence="3 6" id="KW-0540">Nuclease</keyword>
<dbReference type="PANTHER" id="PTHR47649">
    <property type="entry name" value="RIBONUCLEASE D"/>
    <property type="match status" value="1"/>
</dbReference>
<comment type="function">
    <text evidence="6">Exonuclease involved in the 3' processing of various precursor tRNAs. Initiates hydrolysis at the 3'-terminus of an RNA molecule and releases 5'-mononucleotides.</text>
</comment>
<dbReference type="InterPro" id="IPR048579">
    <property type="entry name" value="RNAseD_HRDC_C"/>
</dbReference>
<comment type="similarity">
    <text evidence="6">Belongs to the RNase D family.</text>
</comment>
<dbReference type="InterPro" id="IPR036397">
    <property type="entry name" value="RNaseH_sf"/>
</dbReference>
<dbReference type="GO" id="GO:0000166">
    <property type="term" value="F:nucleotide binding"/>
    <property type="evidence" value="ECO:0007669"/>
    <property type="project" value="InterPro"/>
</dbReference>
<evidence type="ECO:0000256" key="1">
    <source>
        <dbReference type="ARBA" id="ARBA00022490"/>
    </source>
</evidence>
<dbReference type="InterPro" id="IPR051086">
    <property type="entry name" value="RNase_D-like"/>
</dbReference>
<evidence type="ECO:0000256" key="5">
    <source>
        <dbReference type="ARBA" id="ARBA00022839"/>
    </source>
</evidence>
<evidence type="ECO:0000313" key="8">
    <source>
        <dbReference type="EMBL" id="GAM73216.1"/>
    </source>
</evidence>
<feature type="domain" description="HRDC" evidence="7">
    <location>
        <begin position="210"/>
        <end position="289"/>
    </location>
</feature>
<comment type="subcellular location">
    <subcellularLocation>
        <location evidence="6">Cytoplasm</location>
    </subcellularLocation>
</comment>
<dbReference type="Gene3D" id="3.30.420.10">
    <property type="entry name" value="Ribonuclease H-like superfamily/Ribonuclease H"/>
    <property type="match status" value="1"/>
</dbReference>
<keyword evidence="2 6" id="KW-0819">tRNA processing</keyword>
<dbReference type="NCBIfam" id="TIGR01388">
    <property type="entry name" value="rnd"/>
    <property type="match status" value="1"/>
</dbReference>
<dbReference type="InterPro" id="IPR002562">
    <property type="entry name" value="3'-5'_exonuclease_dom"/>
</dbReference>
<comment type="catalytic activity">
    <reaction evidence="6">
        <text>Exonucleolytic cleavage that removes extra residues from the 3'-terminus of tRNA to produce 5'-mononucleotides.</text>
        <dbReference type="EC" id="3.1.13.5"/>
    </reaction>
</comment>
<comment type="caution">
    <text evidence="8">The sequence shown here is derived from an EMBL/GenBank/DDBJ whole genome shotgun (WGS) entry which is preliminary data.</text>
</comment>
<comment type="cofactor">
    <cofactor evidence="6">
        <name>a divalent metal cation</name>
        <dbReference type="ChEBI" id="CHEBI:60240"/>
    </cofactor>
</comment>
<dbReference type="EMBL" id="BBSC01000001">
    <property type="protein sequence ID" value="GAM73216.1"/>
    <property type="molecule type" value="Genomic_DNA"/>
</dbReference>
<reference evidence="8 9" key="2">
    <citation type="submission" date="2015-01" db="EMBL/GenBank/DDBJ databases">
        <authorList>
            <consortium name="NBRP consortium"/>
            <person name="Sawabe T."/>
            <person name="Meirelles P."/>
            <person name="Feng G."/>
            <person name="Sayaka M."/>
            <person name="Hattori M."/>
            <person name="Ohkuma M."/>
        </authorList>
    </citation>
    <scope>NUCLEOTIDE SEQUENCE [LARGE SCALE GENOMIC DNA]</scope>
    <source>
        <strain evidence="9">JCM 19241</strain>
    </source>
</reference>
<dbReference type="InterPro" id="IPR012337">
    <property type="entry name" value="RNaseH-like_sf"/>
</dbReference>
<evidence type="ECO:0000313" key="9">
    <source>
        <dbReference type="Proteomes" id="UP000031666"/>
    </source>
</evidence>
<dbReference type="GO" id="GO:0003676">
    <property type="term" value="F:nucleic acid binding"/>
    <property type="evidence" value="ECO:0007669"/>
    <property type="project" value="InterPro"/>
</dbReference>
<dbReference type="SUPFAM" id="SSF47819">
    <property type="entry name" value="HRDC-like"/>
    <property type="match status" value="2"/>
</dbReference>
<dbReference type="GO" id="GO:0005737">
    <property type="term" value="C:cytoplasm"/>
    <property type="evidence" value="ECO:0007669"/>
    <property type="project" value="UniProtKB-SubCell"/>
</dbReference>
<dbReference type="Pfam" id="PF00570">
    <property type="entry name" value="HRDC"/>
    <property type="match status" value="1"/>
</dbReference>
<keyword evidence="5 6" id="KW-0269">Exonuclease</keyword>
<evidence type="ECO:0000259" key="7">
    <source>
        <dbReference type="PROSITE" id="PS50967"/>
    </source>
</evidence>
<dbReference type="STRING" id="1481914.JCM19241_2671"/>
<sequence>MNYQIITSNQELQNVCDAARKHSAVMLDTEFVRTRTFYPQLGLVQMFDGEILSLVDTNVITDVTPIVELLQDQSVLKVLHACGEDIEVFQHHFQTVPSPMVDTQVMAAFLGHGLSTGFAALVNEYLGVELDKSESRTDWLARPLTQKQLDYAAADVFYLLPMYQKLHAKIEEMGLWQDAIQETELQLSKRVRDTNPENAYLDIKGAWQLSPQQLSILKPLATWRYEQAVKKDLALNFVFKEADLLTVARYSLTSWREMERRECDVRSVKRYGRVITQIVNDAKETPKGEWPAKIERLVDMTGYKQVFKLLKDELKLVVDKSHLAPEFLASKKQINQLISWVWRKDKNPEALPDLMQGWRKPLLGDKLLAKLEANR</sequence>
<organism evidence="8 9">
    <name type="scientific">Vibrio ishigakensis</name>
    <dbReference type="NCBI Taxonomy" id="1481914"/>
    <lineage>
        <taxon>Bacteria</taxon>
        <taxon>Pseudomonadati</taxon>
        <taxon>Pseudomonadota</taxon>
        <taxon>Gammaproteobacteria</taxon>
        <taxon>Vibrionales</taxon>
        <taxon>Vibrionaceae</taxon>
        <taxon>Vibrio</taxon>
    </lineage>
</organism>
<dbReference type="GO" id="GO:0008408">
    <property type="term" value="F:3'-5' exonuclease activity"/>
    <property type="evidence" value="ECO:0007669"/>
    <property type="project" value="InterPro"/>
</dbReference>
<dbReference type="InterPro" id="IPR006292">
    <property type="entry name" value="RNase_D"/>
</dbReference>
<dbReference type="FunFam" id="3.30.420.10:FF:000060">
    <property type="entry name" value="Ribonuclease D"/>
    <property type="match status" value="1"/>
</dbReference>
<dbReference type="InterPro" id="IPR044876">
    <property type="entry name" value="HRDC_dom_sf"/>
</dbReference>
<evidence type="ECO:0000256" key="6">
    <source>
        <dbReference type="HAMAP-Rule" id="MF_01899"/>
    </source>
</evidence>
<dbReference type="PROSITE" id="PS50967">
    <property type="entry name" value="HRDC"/>
    <property type="match status" value="1"/>
</dbReference>
<reference evidence="8 9" key="1">
    <citation type="submission" date="2015-01" db="EMBL/GenBank/DDBJ databases">
        <title>Vibrio sp. C94 JCM 19241 whole genome shotgun sequence.</title>
        <authorList>
            <person name="Sawabe T."/>
            <person name="Meirelles P."/>
            <person name="Feng G."/>
            <person name="Sayaka M."/>
            <person name="Hattori M."/>
            <person name="Ohkuma M."/>
        </authorList>
    </citation>
    <scope>NUCLEOTIDE SEQUENCE [LARGE SCALE GENOMIC DNA]</scope>
    <source>
        <strain evidence="9">JCM 19241</strain>
    </source>
</reference>
<dbReference type="InterPro" id="IPR010997">
    <property type="entry name" value="HRDC-like_sf"/>
</dbReference>
<dbReference type="GO" id="GO:0042780">
    <property type="term" value="P:tRNA 3'-end processing"/>
    <property type="evidence" value="ECO:0007669"/>
    <property type="project" value="UniProtKB-UniRule"/>
</dbReference>
<dbReference type="CDD" id="cd06142">
    <property type="entry name" value="RNaseD_exo"/>
    <property type="match status" value="1"/>
</dbReference>
<name>A0A0B8Q3V0_9VIBR</name>
<dbReference type="SMART" id="SM00474">
    <property type="entry name" value="35EXOc"/>
    <property type="match status" value="1"/>
</dbReference>
<accession>A0A0B8Q3V0</accession>
<dbReference type="Gene3D" id="1.10.150.80">
    <property type="entry name" value="HRDC domain"/>
    <property type="match status" value="2"/>
</dbReference>
<dbReference type="SUPFAM" id="SSF53098">
    <property type="entry name" value="Ribonuclease H-like"/>
    <property type="match status" value="1"/>
</dbReference>
<dbReference type="AlphaFoldDB" id="A0A0B8Q3V0"/>
<evidence type="ECO:0000256" key="4">
    <source>
        <dbReference type="ARBA" id="ARBA00022801"/>
    </source>
</evidence>
<gene>
    <name evidence="6" type="primary">rnd</name>
    <name evidence="8" type="ORF">JCM19241_2671</name>
</gene>
<dbReference type="Pfam" id="PF21293">
    <property type="entry name" value="RNAseD_HRDC_C"/>
    <property type="match status" value="1"/>
</dbReference>
<evidence type="ECO:0000256" key="3">
    <source>
        <dbReference type="ARBA" id="ARBA00022722"/>
    </source>
</evidence>
<dbReference type="EC" id="3.1.13.5" evidence="6"/>
<dbReference type="HAMAP" id="MF_01899">
    <property type="entry name" value="RNase_D"/>
    <property type="match status" value="1"/>
</dbReference>
<protein>
    <recommendedName>
        <fullName evidence="6">Ribonuclease D</fullName>
        <shortName evidence="6">RNase D</shortName>
        <ecNumber evidence="6">3.1.13.5</ecNumber>
    </recommendedName>
</protein>
<proteinExistence type="inferred from homology"/>